<feature type="domain" description="RRM" evidence="3">
    <location>
        <begin position="233"/>
        <end position="317"/>
    </location>
</feature>
<dbReference type="GO" id="GO:0005689">
    <property type="term" value="C:U12-type spliceosomal complex"/>
    <property type="evidence" value="ECO:0007669"/>
    <property type="project" value="TreeGrafter"/>
</dbReference>
<proteinExistence type="predicted"/>
<gene>
    <name evidence="4" type="ORF">DEBURN_LOCUS4499</name>
</gene>
<name>A0A9N8ZJC3_9GLOM</name>
<evidence type="ECO:0000259" key="3">
    <source>
        <dbReference type="PROSITE" id="PS50102"/>
    </source>
</evidence>
<dbReference type="GO" id="GO:0097157">
    <property type="term" value="F:pre-mRNA intronic binding"/>
    <property type="evidence" value="ECO:0007669"/>
    <property type="project" value="TreeGrafter"/>
</dbReference>
<dbReference type="AlphaFoldDB" id="A0A9N8ZJC3"/>
<dbReference type="InterPro" id="IPR012677">
    <property type="entry name" value="Nucleotide-bd_a/b_plait_sf"/>
</dbReference>
<dbReference type="Gene3D" id="3.30.70.330">
    <property type="match status" value="2"/>
</dbReference>
<dbReference type="InterPro" id="IPR035979">
    <property type="entry name" value="RBD_domain_sf"/>
</dbReference>
<evidence type="ECO:0000256" key="1">
    <source>
        <dbReference type="ARBA" id="ARBA00022884"/>
    </source>
</evidence>
<sequence>MDEQNCSIHRKEQIEKQIHVRFSSVGIDRTETTTLIVKNLPDYSEPDLLEFLKHYGPQNIRLGKSPQLKNSAFLDFPDRLSATNAFYKIQELGDICGKRIRVEYALPMNYPSNPTLHYRYPPPTVETLQNIMNAITAVPKLYTQVLHLMNKMNLPPPFGPVVPESIPSLVNLKQQKRNSRKKIKTTSSNVPLLVQPLNTSQPSLLNATTNVMSSTPTQFYDMSINVGINTGINTGNVAGIDTTSSSSNHLTIKQLSKSTNNCITIEEINKNKMPIEGRMRGQAFIKFPTEEQATQALNELHGYLLHDKPMVIHFSSKVQSKG</sequence>
<dbReference type="SMART" id="SM00360">
    <property type="entry name" value="RRM"/>
    <property type="match status" value="2"/>
</dbReference>
<dbReference type="OrthoDB" id="277802at2759"/>
<dbReference type="PANTHER" id="PTHR16105">
    <property type="entry name" value="RNA-BINDING REGION-CONTAINING PROTEIN 3"/>
    <property type="match status" value="1"/>
</dbReference>
<keyword evidence="1 2" id="KW-0694">RNA-binding</keyword>
<dbReference type="GO" id="GO:0030626">
    <property type="term" value="F:U12 snRNA binding"/>
    <property type="evidence" value="ECO:0007669"/>
    <property type="project" value="TreeGrafter"/>
</dbReference>
<comment type="caution">
    <text evidence="4">The sequence shown here is derived from an EMBL/GenBank/DDBJ whole genome shotgun (WGS) entry which is preliminary data.</text>
</comment>
<dbReference type="SUPFAM" id="SSF54928">
    <property type="entry name" value="RNA-binding domain, RBD"/>
    <property type="match status" value="2"/>
</dbReference>
<dbReference type="EMBL" id="CAJVPK010000346">
    <property type="protein sequence ID" value="CAG8497500.1"/>
    <property type="molecule type" value="Genomic_DNA"/>
</dbReference>
<dbReference type="GO" id="GO:0000398">
    <property type="term" value="P:mRNA splicing, via spliceosome"/>
    <property type="evidence" value="ECO:0007669"/>
    <property type="project" value="TreeGrafter"/>
</dbReference>
<dbReference type="Proteomes" id="UP000789706">
    <property type="component" value="Unassembled WGS sequence"/>
</dbReference>
<dbReference type="PROSITE" id="PS50102">
    <property type="entry name" value="RRM"/>
    <property type="match status" value="2"/>
</dbReference>
<feature type="domain" description="RRM" evidence="3">
    <location>
        <begin position="33"/>
        <end position="107"/>
    </location>
</feature>
<keyword evidence="5" id="KW-1185">Reference proteome</keyword>
<dbReference type="InterPro" id="IPR000504">
    <property type="entry name" value="RRM_dom"/>
</dbReference>
<evidence type="ECO:0000313" key="4">
    <source>
        <dbReference type="EMBL" id="CAG8497500.1"/>
    </source>
</evidence>
<reference evidence="4" key="1">
    <citation type="submission" date="2021-06" db="EMBL/GenBank/DDBJ databases">
        <authorList>
            <person name="Kallberg Y."/>
            <person name="Tangrot J."/>
            <person name="Rosling A."/>
        </authorList>
    </citation>
    <scope>NUCLEOTIDE SEQUENCE</scope>
    <source>
        <strain evidence="4">AZ414A</strain>
    </source>
</reference>
<dbReference type="PANTHER" id="PTHR16105:SF0">
    <property type="entry name" value="RNA-BINDING REGION-CONTAINING PROTEIN 3"/>
    <property type="match status" value="1"/>
</dbReference>
<evidence type="ECO:0000313" key="5">
    <source>
        <dbReference type="Proteomes" id="UP000789706"/>
    </source>
</evidence>
<dbReference type="Pfam" id="PF00076">
    <property type="entry name" value="RRM_1"/>
    <property type="match status" value="1"/>
</dbReference>
<organism evidence="4 5">
    <name type="scientific">Diversispora eburnea</name>
    <dbReference type="NCBI Taxonomy" id="1213867"/>
    <lineage>
        <taxon>Eukaryota</taxon>
        <taxon>Fungi</taxon>
        <taxon>Fungi incertae sedis</taxon>
        <taxon>Mucoromycota</taxon>
        <taxon>Glomeromycotina</taxon>
        <taxon>Glomeromycetes</taxon>
        <taxon>Diversisporales</taxon>
        <taxon>Diversisporaceae</taxon>
        <taxon>Diversispora</taxon>
    </lineage>
</organism>
<dbReference type="InterPro" id="IPR045164">
    <property type="entry name" value="RBM41/RNPC3"/>
</dbReference>
<protein>
    <submittedName>
        <fullName evidence="4">6799_t:CDS:1</fullName>
    </submittedName>
</protein>
<accession>A0A9N8ZJC3</accession>
<evidence type="ECO:0000256" key="2">
    <source>
        <dbReference type="PROSITE-ProRule" id="PRU00176"/>
    </source>
</evidence>